<comment type="caution">
    <text evidence="8">The sequence shown here is derived from an EMBL/GenBank/DDBJ whole genome shotgun (WGS) entry which is preliminary data.</text>
</comment>
<evidence type="ECO:0000259" key="7">
    <source>
        <dbReference type="PROSITE" id="PS50089"/>
    </source>
</evidence>
<dbReference type="EMBL" id="MCGO01000021">
    <property type="protein sequence ID" value="ORY44858.1"/>
    <property type="molecule type" value="Genomic_DNA"/>
</dbReference>
<proteinExistence type="predicted"/>
<dbReference type="InterPro" id="IPR018957">
    <property type="entry name" value="Znf_C3HC4_RING-type"/>
</dbReference>
<dbReference type="PANTHER" id="PTHR10131:SF94">
    <property type="entry name" value="TNF RECEPTOR-ASSOCIATED FACTOR 4"/>
    <property type="match status" value="1"/>
</dbReference>
<feature type="compositionally biased region" description="Basic and acidic residues" evidence="5">
    <location>
        <begin position="140"/>
        <end position="151"/>
    </location>
</feature>
<evidence type="ECO:0000256" key="1">
    <source>
        <dbReference type="ARBA" id="ARBA00022723"/>
    </source>
</evidence>
<dbReference type="SUPFAM" id="SSF57850">
    <property type="entry name" value="RING/U-box"/>
    <property type="match status" value="1"/>
</dbReference>
<evidence type="ECO:0000256" key="5">
    <source>
        <dbReference type="SAM" id="MobiDB-lite"/>
    </source>
</evidence>
<keyword evidence="3" id="KW-0862">Zinc</keyword>
<dbReference type="Pfam" id="PF00097">
    <property type="entry name" value="zf-C3HC4"/>
    <property type="match status" value="1"/>
</dbReference>
<evidence type="ECO:0000313" key="9">
    <source>
        <dbReference type="Proteomes" id="UP000193642"/>
    </source>
</evidence>
<organism evidence="8 9">
    <name type="scientific">Rhizoclosmatium globosum</name>
    <dbReference type="NCBI Taxonomy" id="329046"/>
    <lineage>
        <taxon>Eukaryota</taxon>
        <taxon>Fungi</taxon>
        <taxon>Fungi incertae sedis</taxon>
        <taxon>Chytridiomycota</taxon>
        <taxon>Chytridiomycota incertae sedis</taxon>
        <taxon>Chytridiomycetes</taxon>
        <taxon>Chytridiales</taxon>
        <taxon>Chytriomycetaceae</taxon>
        <taxon>Rhizoclosmatium</taxon>
    </lineage>
</organism>
<dbReference type="PROSITE" id="PS00518">
    <property type="entry name" value="ZF_RING_1"/>
    <property type="match status" value="1"/>
</dbReference>
<dbReference type="InterPro" id="IPR001841">
    <property type="entry name" value="Znf_RING"/>
</dbReference>
<dbReference type="OrthoDB" id="2149563at2759"/>
<accession>A0A1Y2CCT9</accession>
<dbReference type="Gene3D" id="3.30.40.10">
    <property type="entry name" value="Zinc/RING finger domain, C3HC4 (zinc finger)"/>
    <property type="match status" value="1"/>
</dbReference>
<keyword evidence="6" id="KW-0812">Transmembrane</keyword>
<dbReference type="PROSITE" id="PS50089">
    <property type="entry name" value="ZF_RING_2"/>
    <property type="match status" value="1"/>
</dbReference>
<feature type="region of interest" description="Disordered" evidence="5">
    <location>
        <begin position="129"/>
        <end position="155"/>
    </location>
</feature>
<dbReference type="AlphaFoldDB" id="A0A1Y2CCT9"/>
<dbReference type="SMART" id="SM00184">
    <property type="entry name" value="RING"/>
    <property type="match status" value="1"/>
</dbReference>
<dbReference type="InterPro" id="IPR017907">
    <property type="entry name" value="Znf_RING_CS"/>
</dbReference>
<keyword evidence="2 4" id="KW-0863">Zinc-finger</keyword>
<protein>
    <recommendedName>
        <fullName evidence="7">RING-type domain-containing protein</fullName>
    </recommendedName>
</protein>
<name>A0A1Y2CCT9_9FUNG</name>
<sequence>MANSWTFTSTADDNLTCVICREPFRNPRKLAECGHYFCQVCIVSWVRAREDPTCVVCRAPITSQNAITGPDRLIVNMLDELLIKCDMCGYSGKKGSHCCPLYTCDKYPCTFLGSDEDEVRRHQLNCRYGGGGGSSSSSAAKEDSQRTRYADREEEQPWYAQPDNLIVAGTVVAASLVAGLVLGRSIGKRENNSK</sequence>
<dbReference type="PANTHER" id="PTHR10131">
    <property type="entry name" value="TNF RECEPTOR ASSOCIATED FACTOR"/>
    <property type="match status" value="1"/>
</dbReference>
<dbReference type="InterPro" id="IPR013083">
    <property type="entry name" value="Znf_RING/FYVE/PHD"/>
</dbReference>
<feature type="transmembrane region" description="Helical" evidence="6">
    <location>
        <begin position="165"/>
        <end position="186"/>
    </location>
</feature>
<evidence type="ECO:0000256" key="4">
    <source>
        <dbReference type="PROSITE-ProRule" id="PRU00175"/>
    </source>
</evidence>
<dbReference type="STRING" id="329046.A0A1Y2CCT9"/>
<keyword evidence="6" id="KW-0472">Membrane</keyword>
<evidence type="ECO:0000256" key="3">
    <source>
        <dbReference type="ARBA" id="ARBA00022833"/>
    </source>
</evidence>
<reference evidence="8 9" key="1">
    <citation type="submission" date="2016-07" db="EMBL/GenBank/DDBJ databases">
        <title>Pervasive Adenine N6-methylation of Active Genes in Fungi.</title>
        <authorList>
            <consortium name="DOE Joint Genome Institute"/>
            <person name="Mondo S.J."/>
            <person name="Dannebaum R.O."/>
            <person name="Kuo R.C."/>
            <person name="Labutti K."/>
            <person name="Haridas S."/>
            <person name="Kuo A."/>
            <person name="Salamov A."/>
            <person name="Ahrendt S.R."/>
            <person name="Lipzen A."/>
            <person name="Sullivan W."/>
            <person name="Andreopoulos W.B."/>
            <person name="Clum A."/>
            <person name="Lindquist E."/>
            <person name="Daum C."/>
            <person name="Ramamoorthy G.K."/>
            <person name="Gryganskyi A."/>
            <person name="Culley D."/>
            <person name="Magnuson J.K."/>
            <person name="James T.Y."/>
            <person name="O'Malley M.A."/>
            <person name="Stajich J.E."/>
            <person name="Spatafora J.W."/>
            <person name="Visel A."/>
            <person name="Grigoriev I.V."/>
        </authorList>
    </citation>
    <scope>NUCLEOTIDE SEQUENCE [LARGE SCALE GENOMIC DNA]</scope>
    <source>
        <strain evidence="8 9">JEL800</strain>
    </source>
</reference>
<keyword evidence="6" id="KW-1133">Transmembrane helix</keyword>
<evidence type="ECO:0000313" key="8">
    <source>
        <dbReference type="EMBL" id="ORY44858.1"/>
    </source>
</evidence>
<dbReference type="Proteomes" id="UP000193642">
    <property type="component" value="Unassembled WGS sequence"/>
</dbReference>
<dbReference type="GO" id="GO:0008270">
    <property type="term" value="F:zinc ion binding"/>
    <property type="evidence" value="ECO:0007669"/>
    <property type="project" value="UniProtKB-KW"/>
</dbReference>
<keyword evidence="1" id="KW-0479">Metal-binding</keyword>
<gene>
    <name evidence="8" type="ORF">BCR33DRAFT_716797</name>
</gene>
<evidence type="ECO:0000256" key="2">
    <source>
        <dbReference type="ARBA" id="ARBA00022771"/>
    </source>
</evidence>
<evidence type="ECO:0000256" key="6">
    <source>
        <dbReference type="SAM" id="Phobius"/>
    </source>
</evidence>
<keyword evidence="9" id="KW-1185">Reference proteome</keyword>
<feature type="domain" description="RING-type" evidence="7">
    <location>
        <begin position="17"/>
        <end position="58"/>
    </location>
</feature>